<dbReference type="InterPro" id="IPR022755">
    <property type="entry name" value="Znf_C2H2_jaz"/>
</dbReference>
<evidence type="ECO:0000256" key="5">
    <source>
        <dbReference type="SAM" id="MobiDB-lite"/>
    </source>
</evidence>
<dbReference type="SMART" id="SM00451">
    <property type="entry name" value="ZnF_U1"/>
    <property type="match status" value="1"/>
</dbReference>
<evidence type="ECO:0000313" key="8">
    <source>
        <dbReference type="Proteomes" id="UP000095038"/>
    </source>
</evidence>
<protein>
    <recommendedName>
        <fullName evidence="6">C2H2-type domain-containing protein</fullName>
    </recommendedName>
</protein>
<dbReference type="Proteomes" id="UP000095038">
    <property type="component" value="Unassembled WGS sequence"/>
</dbReference>
<evidence type="ECO:0000256" key="2">
    <source>
        <dbReference type="ARBA" id="ARBA00022771"/>
    </source>
</evidence>
<keyword evidence="8" id="KW-1185">Reference proteome</keyword>
<gene>
    <name evidence="7" type="ORF">ASCRUDRAFT_5893</name>
</gene>
<dbReference type="InParanoid" id="A0A1D2VR13"/>
<dbReference type="GO" id="GO:0008270">
    <property type="term" value="F:zinc ion binding"/>
    <property type="evidence" value="ECO:0007669"/>
    <property type="project" value="UniProtKB-KW"/>
</dbReference>
<dbReference type="InterPro" id="IPR040107">
    <property type="entry name" value="Snu23"/>
</dbReference>
<dbReference type="GO" id="GO:0000398">
    <property type="term" value="P:mRNA splicing, via spliceosome"/>
    <property type="evidence" value="ECO:0007669"/>
    <property type="project" value="InterPro"/>
</dbReference>
<feature type="region of interest" description="Disordered" evidence="5">
    <location>
        <begin position="202"/>
        <end position="225"/>
    </location>
</feature>
<proteinExistence type="predicted"/>
<dbReference type="AlphaFoldDB" id="A0A1D2VR13"/>
<organism evidence="7 8">
    <name type="scientific">Ascoidea rubescens DSM 1968</name>
    <dbReference type="NCBI Taxonomy" id="1344418"/>
    <lineage>
        <taxon>Eukaryota</taxon>
        <taxon>Fungi</taxon>
        <taxon>Dikarya</taxon>
        <taxon>Ascomycota</taxon>
        <taxon>Saccharomycotina</taxon>
        <taxon>Saccharomycetes</taxon>
        <taxon>Ascoideaceae</taxon>
        <taxon>Ascoidea</taxon>
    </lineage>
</organism>
<reference evidence="8" key="1">
    <citation type="submission" date="2016-05" db="EMBL/GenBank/DDBJ databases">
        <title>Comparative genomics of biotechnologically important yeasts.</title>
        <authorList>
            <consortium name="DOE Joint Genome Institute"/>
            <person name="Riley R."/>
            <person name="Haridas S."/>
            <person name="Wolfe K.H."/>
            <person name="Lopes M.R."/>
            <person name="Hittinger C.T."/>
            <person name="Goker M."/>
            <person name="Salamov A."/>
            <person name="Wisecaver J."/>
            <person name="Long T.M."/>
            <person name="Aerts A.L."/>
            <person name="Barry K."/>
            <person name="Choi C."/>
            <person name="Clum A."/>
            <person name="Coughlan A.Y."/>
            <person name="Deshpande S."/>
            <person name="Douglass A.P."/>
            <person name="Hanson S.J."/>
            <person name="Klenk H.-P."/>
            <person name="Labutti K."/>
            <person name="Lapidus A."/>
            <person name="Lindquist E."/>
            <person name="Lipzen A."/>
            <person name="Meier-Kolthoff J.P."/>
            <person name="Ohm R.A."/>
            <person name="Otillar R.P."/>
            <person name="Pangilinan J."/>
            <person name="Peng Y."/>
            <person name="Rokas A."/>
            <person name="Rosa C.A."/>
            <person name="Scheuner C."/>
            <person name="Sibirny A.A."/>
            <person name="Slot J.C."/>
            <person name="Stielow J.B."/>
            <person name="Sun H."/>
            <person name="Kurtzman C.P."/>
            <person name="Blackwell M."/>
            <person name="Grigoriev I.V."/>
            <person name="Jeffries T.W."/>
        </authorList>
    </citation>
    <scope>NUCLEOTIDE SEQUENCE [LARGE SCALE GENOMIC DNA]</scope>
    <source>
        <strain evidence="8">DSM 1968</strain>
    </source>
</reference>
<dbReference type="PROSITE" id="PS00028">
    <property type="entry name" value="ZINC_FINGER_C2H2_1"/>
    <property type="match status" value="1"/>
</dbReference>
<dbReference type="GO" id="GO:0005681">
    <property type="term" value="C:spliceosomal complex"/>
    <property type="evidence" value="ECO:0007669"/>
    <property type="project" value="InterPro"/>
</dbReference>
<dbReference type="RefSeq" id="XP_020050304.1">
    <property type="nucleotide sequence ID" value="XM_020191220.1"/>
</dbReference>
<keyword evidence="4" id="KW-0539">Nucleus</keyword>
<dbReference type="InterPro" id="IPR013087">
    <property type="entry name" value="Znf_C2H2_type"/>
</dbReference>
<evidence type="ECO:0000256" key="1">
    <source>
        <dbReference type="ARBA" id="ARBA00022723"/>
    </source>
</evidence>
<keyword evidence="1" id="KW-0479">Metal-binding</keyword>
<dbReference type="GeneID" id="30964856"/>
<dbReference type="InterPro" id="IPR036236">
    <property type="entry name" value="Znf_C2H2_sf"/>
</dbReference>
<dbReference type="FunCoup" id="A0A1D2VR13">
    <property type="interactions" value="379"/>
</dbReference>
<dbReference type="Pfam" id="PF12171">
    <property type="entry name" value="zf-C2H2_jaz"/>
    <property type="match status" value="1"/>
</dbReference>
<feature type="domain" description="C2H2-type" evidence="6">
    <location>
        <begin position="108"/>
        <end position="130"/>
    </location>
</feature>
<evidence type="ECO:0000256" key="3">
    <source>
        <dbReference type="ARBA" id="ARBA00022833"/>
    </source>
</evidence>
<dbReference type="PANTHER" id="PTHR45986">
    <property type="entry name" value="ZINC FINGER MATRIN-TYPE PROTEIN 2"/>
    <property type="match status" value="1"/>
</dbReference>
<keyword evidence="2" id="KW-0863">Zinc-finger</keyword>
<evidence type="ECO:0000256" key="4">
    <source>
        <dbReference type="ARBA" id="ARBA00023242"/>
    </source>
</evidence>
<name>A0A1D2VR13_9ASCO</name>
<dbReference type="GO" id="GO:0046540">
    <property type="term" value="C:U4/U6 x U5 tri-snRNP complex"/>
    <property type="evidence" value="ECO:0007669"/>
    <property type="project" value="TreeGrafter"/>
</dbReference>
<accession>A0A1D2VR13</accession>
<dbReference type="PANTHER" id="PTHR45986:SF1">
    <property type="entry name" value="ZINC FINGER MATRIN-TYPE PROTEIN 2"/>
    <property type="match status" value="1"/>
</dbReference>
<dbReference type="OrthoDB" id="30343at2759"/>
<evidence type="ECO:0000259" key="6">
    <source>
        <dbReference type="PROSITE" id="PS00028"/>
    </source>
</evidence>
<dbReference type="InterPro" id="IPR003604">
    <property type="entry name" value="Matrin/U1-like-C_Znf_C2H2"/>
</dbReference>
<feature type="compositionally biased region" description="Basic and acidic residues" evidence="5">
    <location>
        <begin position="1"/>
        <end position="27"/>
    </location>
</feature>
<sequence>MVEKIQGESRSRNGRAEKDGAGNKEDSLVGVNSYGRKTWNQKAYAKLAYENRRNRFNNSNDNSKIDDGGQLKNKRVEINFETNLNKQILTDQSKSQTSHKGKLVGFYCESCNLTFKDNLSFLDHINSSYHLNKTRNLVLDDKERQKIRNITAEDVRNKIEKLYELSLRKQKEENDGEYLKFNARIEKRRLFLENEKTKKKMKRLKKKKELEQVGENADSNSYNEGHEMSSIFNFSGFGTTKKH</sequence>
<feature type="region of interest" description="Disordered" evidence="5">
    <location>
        <begin position="1"/>
        <end position="29"/>
    </location>
</feature>
<dbReference type="SUPFAM" id="SSF57667">
    <property type="entry name" value="beta-beta-alpha zinc fingers"/>
    <property type="match status" value="1"/>
</dbReference>
<dbReference type="GO" id="GO:0003676">
    <property type="term" value="F:nucleic acid binding"/>
    <property type="evidence" value="ECO:0007669"/>
    <property type="project" value="InterPro"/>
</dbReference>
<dbReference type="EMBL" id="KV454475">
    <property type="protein sequence ID" value="ODV63997.1"/>
    <property type="molecule type" value="Genomic_DNA"/>
</dbReference>
<evidence type="ECO:0000313" key="7">
    <source>
        <dbReference type="EMBL" id="ODV63997.1"/>
    </source>
</evidence>
<keyword evidence="3" id="KW-0862">Zinc</keyword>
<dbReference type="STRING" id="1344418.A0A1D2VR13"/>